<dbReference type="Proteomes" id="UP000000933">
    <property type="component" value="Chromosome"/>
</dbReference>
<reference evidence="3" key="2">
    <citation type="submission" date="2010-04" db="EMBL/GenBank/DDBJ databases">
        <title>Genome sequence of Salinibacter ruber M8.</title>
        <authorList>
            <consortium name="Genoscope"/>
        </authorList>
    </citation>
    <scope>NUCLEOTIDE SEQUENCE [LARGE SCALE GENOMIC DNA]</scope>
    <source>
        <strain evidence="3">M8</strain>
    </source>
</reference>
<organism evidence="2 3">
    <name type="scientific">Salinibacter ruber (strain M8)</name>
    <dbReference type="NCBI Taxonomy" id="761659"/>
    <lineage>
        <taxon>Bacteria</taxon>
        <taxon>Pseudomonadati</taxon>
        <taxon>Rhodothermota</taxon>
        <taxon>Rhodothermia</taxon>
        <taxon>Rhodothermales</taxon>
        <taxon>Salinibacteraceae</taxon>
        <taxon>Salinibacter</taxon>
    </lineage>
</organism>
<evidence type="ECO:0000256" key="1">
    <source>
        <dbReference type="SAM" id="MobiDB-lite"/>
    </source>
</evidence>
<evidence type="ECO:0000313" key="2">
    <source>
        <dbReference type="EMBL" id="CBH25432.1"/>
    </source>
</evidence>
<dbReference type="HOGENOM" id="CLU_1383319_0_0_10"/>
<dbReference type="KEGG" id="srm:SRM_02511"/>
<feature type="region of interest" description="Disordered" evidence="1">
    <location>
        <begin position="72"/>
        <end position="97"/>
    </location>
</feature>
<dbReference type="AlphaFoldDB" id="D5HBM7"/>
<accession>D5HBM7</accession>
<evidence type="ECO:0000313" key="3">
    <source>
        <dbReference type="Proteomes" id="UP000000933"/>
    </source>
</evidence>
<protein>
    <submittedName>
        <fullName evidence="2">Uncharacterized protein</fullName>
    </submittedName>
</protein>
<reference evidence="2 3" key="1">
    <citation type="journal article" date="2010" name="ISME J.">
        <title>Fine-scale evolution: genomic, phenotypic and ecological differentiation in two coexisting Salinibacter ruber strains.</title>
        <authorList>
            <person name="Pena A."/>
            <person name="Teeling H."/>
            <person name="Huerta-Cepas J."/>
            <person name="Santos F."/>
            <person name="Yarza P."/>
            <person name="Brito-Echeverria J."/>
            <person name="Lucio M."/>
            <person name="Schmitt-Kopplin P."/>
            <person name="Meseguer I."/>
            <person name="Schenowitz C."/>
            <person name="Dossat C."/>
            <person name="Barbe V."/>
            <person name="Dopazo J."/>
            <person name="Rossello-Mora R."/>
            <person name="Schuler M."/>
            <person name="Glockner F.O."/>
            <person name="Amann R."/>
            <person name="Gabaldon T."/>
            <person name="Anton J."/>
        </authorList>
    </citation>
    <scope>NUCLEOTIDE SEQUENCE [LARGE SCALE GENOMIC DNA]</scope>
    <source>
        <strain evidence="2 3">M8</strain>
    </source>
</reference>
<sequence>MSSPSTGACEGPLAEGLLLPDALKERIHAGFTIRFVSAFVAHSAQRPFARPHSDSDGACASDDCVRTLHRYHRTSTTEPNGTPARPEKAPRPLNRHMPSPKLTFESMTVQSPLRDFFEQELGASNQGRRFGTEVQVSTEHLVSHLVEQTVHRAALDAATHRQESSAAPGGTAGVSWKHVLMVAALTELRPVKLLSKN</sequence>
<name>D5HBM7_SALRM</name>
<gene>
    <name evidence="2" type="ordered locus">SRM_02511</name>
</gene>
<proteinExistence type="predicted"/>
<dbReference type="EMBL" id="FP565814">
    <property type="protein sequence ID" value="CBH25432.1"/>
    <property type="molecule type" value="Genomic_DNA"/>
</dbReference>